<dbReference type="RefSeq" id="WP_058389621.1">
    <property type="nucleotide sequence ID" value="NZ_LLWF02000078.1"/>
</dbReference>
<proteinExistence type="predicted"/>
<name>A0A1S8D108_9PROT</name>
<dbReference type="OrthoDB" id="7280386at2"/>
<evidence type="ECO:0000313" key="1">
    <source>
        <dbReference type="EMBL" id="ONH81993.1"/>
    </source>
</evidence>
<protein>
    <submittedName>
        <fullName evidence="1">Uncharacterized protein</fullName>
    </submittedName>
</protein>
<dbReference type="STRING" id="207340.APZ41_016880"/>
<keyword evidence="2" id="KW-1185">Reference proteome</keyword>
<evidence type="ECO:0000313" key="2">
    <source>
        <dbReference type="Proteomes" id="UP000054844"/>
    </source>
</evidence>
<gene>
    <name evidence="1" type="ORF">APZ41_016880</name>
</gene>
<organism evidence="1 2">
    <name type="scientific">Roseomonas mucosa</name>
    <dbReference type="NCBI Taxonomy" id="207340"/>
    <lineage>
        <taxon>Bacteria</taxon>
        <taxon>Pseudomonadati</taxon>
        <taxon>Pseudomonadota</taxon>
        <taxon>Alphaproteobacteria</taxon>
        <taxon>Acetobacterales</taxon>
        <taxon>Roseomonadaceae</taxon>
        <taxon>Roseomonas</taxon>
    </lineage>
</organism>
<dbReference type="EMBL" id="LLWF02000078">
    <property type="protein sequence ID" value="ONH81993.1"/>
    <property type="molecule type" value="Genomic_DNA"/>
</dbReference>
<reference evidence="1" key="1">
    <citation type="submission" date="2016-12" db="EMBL/GenBank/DDBJ databases">
        <title>Draft genome sequence of Roseomonas mucosa strain AU37, isolated from a peripheral intravenous catheter.</title>
        <authorList>
            <person name="Choudhury M.A."/>
            <person name="Sidjabat H.E."/>
            <person name="Wailan A.M."/>
            <person name="Zhang L."/>
            <person name="Marsh N.M."/>
            <person name="Rickard C.M."/>
            <person name="Davies M."/>
            <person name="Mcmillan D.J."/>
        </authorList>
    </citation>
    <scope>NUCLEOTIDE SEQUENCE [LARGE SCALE GENOMIC DNA]</scope>
    <source>
        <strain evidence="1">AU37</strain>
    </source>
</reference>
<sequence length="592" mass="62554">MSGSTFWRSEDLGLDPRWYDSGQPARAPLGDVMSDAASEAAGFTSGLFGWMQRSVADRRAAIADDQANPDLSGGDRLLTSDEANQLYGIEGQLRFDRPLAESSARELRDIKQTDMGRRDRASRLDAGVLGQGAVMAAGLAGSMVDPLSVASAFIPAVGATRAAAWMARAGTRLERATVAARIGMLDGAAGAVALEPLQYGLAQAESRDYDLGDSLLNVAFGAVMGGLLHSGGRALVDGWRGWRPDVDPATVRDIHEIAMRTGAAQMARGEPVNVEPILAIARAADSRREGLLSGFSRIGTDAEGRPRLEQPGAALTSEAAAALPAASPDAPDPVAAREAMLREGVRGPVLDAEGQPVVALSRRQERQMSARLEREGHSAVEWVRMEGEPGAYAVSMVDGAEIYRAPGGEARVYPSATRAKTAASQIEGAGWAPVEIPDQGFVLMRAPGDAGQRIQANRRLLEMGDRFLSPEPAQPPAPDISPQQLRAMMESAAREVIRPDQMQHVTAARDARMREQAAGGRVETAVGKIEAQTAELDARAAQVDEVLQQQLKAGRITEADIAALRDPDTEARTAARADALQAAAACLISNGA</sequence>
<dbReference type="AlphaFoldDB" id="A0A1S8D108"/>
<dbReference type="Proteomes" id="UP000054844">
    <property type="component" value="Unassembled WGS sequence"/>
</dbReference>
<comment type="caution">
    <text evidence="1">The sequence shown here is derived from an EMBL/GenBank/DDBJ whole genome shotgun (WGS) entry which is preliminary data.</text>
</comment>
<accession>A0A1S8D108</accession>